<evidence type="ECO:0008006" key="15">
    <source>
        <dbReference type="Google" id="ProtNLM"/>
    </source>
</evidence>
<gene>
    <name evidence="13" type="ORF">GDO81_010496</name>
</gene>
<dbReference type="FunFam" id="3.30.50.10:FF:000021">
    <property type="entry name" value="bile acid receptor isoform X2"/>
    <property type="match status" value="1"/>
</dbReference>
<organism evidence="13 14">
    <name type="scientific">Engystomops pustulosus</name>
    <name type="common">Tungara frog</name>
    <name type="synonym">Physalaemus pustulosus</name>
    <dbReference type="NCBI Taxonomy" id="76066"/>
    <lineage>
        <taxon>Eukaryota</taxon>
        <taxon>Metazoa</taxon>
        <taxon>Chordata</taxon>
        <taxon>Craniata</taxon>
        <taxon>Vertebrata</taxon>
        <taxon>Euteleostomi</taxon>
        <taxon>Amphibia</taxon>
        <taxon>Batrachia</taxon>
        <taxon>Anura</taxon>
        <taxon>Neobatrachia</taxon>
        <taxon>Hyloidea</taxon>
        <taxon>Leptodactylidae</taxon>
        <taxon>Leiuperinae</taxon>
        <taxon>Engystomops</taxon>
    </lineage>
</organism>
<feature type="domain" description="NR LBD" evidence="12">
    <location>
        <begin position="218"/>
        <end position="439"/>
    </location>
</feature>
<evidence type="ECO:0000256" key="5">
    <source>
        <dbReference type="ARBA" id="ARBA00023015"/>
    </source>
</evidence>
<dbReference type="GO" id="GO:0008270">
    <property type="term" value="F:zinc ion binding"/>
    <property type="evidence" value="ECO:0007669"/>
    <property type="project" value="UniProtKB-KW"/>
</dbReference>
<dbReference type="SMART" id="SM00430">
    <property type="entry name" value="HOLI"/>
    <property type="match status" value="1"/>
</dbReference>
<dbReference type="GO" id="GO:0004879">
    <property type="term" value="F:nuclear receptor activity"/>
    <property type="evidence" value="ECO:0007669"/>
    <property type="project" value="InterPro"/>
</dbReference>
<evidence type="ECO:0000259" key="12">
    <source>
        <dbReference type="PROSITE" id="PS51843"/>
    </source>
</evidence>
<dbReference type="GO" id="GO:0032052">
    <property type="term" value="F:bile acid binding"/>
    <property type="evidence" value="ECO:0007669"/>
    <property type="project" value="TreeGrafter"/>
</dbReference>
<dbReference type="PANTHER" id="PTHR24082:SF155">
    <property type="entry name" value="BILE ACID RECEPTOR"/>
    <property type="match status" value="1"/>
</dbReference>
<dbReference type="Proteomes" id="UP000824782">
    <property type="component" value="Unassembled WGS sequence"/>
</dbReference>
<dbReference type="InterPro" id="IPR050234">
    <property type="entry name" value="Nuclear_hormone_rcpt_NR1"/>
</dbReference>
<accession>A0AAV7C1D5</accession>
<dbReference type="InterPro" id="IPR001628">
    <property type="entry name" value="Znf_hrmn_rcpt"/>
</dbReference>
<evidence type="ECO:0000256" key="3">
    <source>
        <dbReference type="ARBA" id="ARBA00022771"/>
    </source>
</evidence>
<dbReference type="PROSITE" id="PS51843">
    <property type="entry name" value="NR_LBD"/>
    <property type="match status" value="1"/>
</dbReference>
<dbReference type="CDD" id="cd06962">
    <property type="entry name" value="NR_DBD_FXR"/>
    <property type="match status" value="1"/>
</dbReference>
<dbReference type="InterPro" id="IPR001728">
    <property type="entry name" value="ThyrH_rcpt"/>
</dbReference>
<evidence type="ECO:0000256" key="10">
    <source>
        <dbReference type="RuleBase" id="RU004334"/>
    </source>
</evidence>
<protein>
    <recommendedName>
        <fullName evidence="15">Bile acid receptor</fullName>
    </recommendedName>
</protein>
<evidence type="ECO:0000256" key="2">
    <source>
        <dbReference type="ARBA" id="ARBA00022723"/>
    </source>
</evidence>
<keyword evidence="7 10" id="KW-0804">Transcription</keyword>
<feature type="domain" description="Nuclear receptor" evidence="11">
    <location>
        <begin position="126"/>
        <end position="201"/>
    </location>
</feature>
<keyword evidence="14" id="KW-1185">Reference proteome</keyword>
<keyword evidence="4 10" id="KW-0862">Zinc</keyword>
<dbReference type="PRINTS" id="PR00398">
    <property type="entry name" value="STRDHORMONER"/>
</dbReference>
<evidence type="ECO:0000256" key="6">
    <source>
        <dbReference type="ARBA" id="ARBA00023125"/>
    </source>
</evidence>
<dbReference type="PROSITE" id="PS00031">
    <property type="entry name" value="NUCLEAR_REC_DBD_1"/>
    <property type="match status" value="1"/>
</dbReference>
<dbReference type="InterPro" id="IPR035500">
    <property type="entry name" value="NHR-like_dom_sf"/>
</dbReference>
<dbReference type="SUPFAM" id="SSF48508">
    <property type="entry name" value="Nuclear receptor ligand-binding domain"/>
    <property type="match status" value="1"/>
</dbReference>
<keyword evidence="2 10" id="KW-0479">Metal-binding</keyword>
<dbReference type="InterPro" id="IPR000536">
    <property type="entry name" value="Nucl_hrmn_rcpt_lig-bd"/>
</dbReference>
<comment type="caution">
    <text evidence="13">The sequence shown here is derived from an EMBL/GenBank/DDBJ whole genome shotgun (WGS) entry which is preliminary data.</text>
</comment>
<name>A0AAV7C1D5_ENGPU</name>
<sequence length="439" mass="50430">MESEIDIAGYCHHPVDTGISYLDSQQFIGLHSVHTRSPDHDSQGPSYTTPHNHMQFPSVHQPLTSSPYHVNSGYYTQQAEDWCPNGIYELKRIPSESLFSLDSEIVDLPPAKKTRVSPYGCRVKGDELCVVCGDKASGYHYNALTCEGCKGFFRRSITKNAVYKCKNGGNCEMDMYMRRKCQECRLRKCKEKGMLAECLLTEIQCKSKRLRKNVKLPSEKSFGEDIDAIEIKHVTSTKRTSQENLSSDDNFIFLTTMATSHVQILVEFTKKIPGFQTLDHEDQIALLKGSAVEAMFLRSAELFNKKLLDGHTDILEQKIRNSGISPEYIIPMFNFYKSLGELKMVEEEYALLAAIVILTPDRQFIKDKESVEKLQESFLHILEKLCKQYHPNNPQQFARLLGRLTELRTFSHHHTDMVMSWRVRDHKFTPLLCEIWDVQ</sequence>
<dbReference type="PROSITE" id="PS51030">
    <property type="entry name" value="NUCLEAR_REC_DBD_2"/>
    <property type="match status" value="1"/>
</dbReference>
<dbReference type="InterPro" id="IPR001723">
    <property type="entry name" value="Nuclear_hrmn_rcpt"/>
</dbReference>
<dbReference type="GO" id="GO:0000122">
    <property type="term" value="P:negative regulation of transcription by RNA polymerase II"/>
    <property type="evidence" value="ECO:0007669"/>
    <property type="project" value="TreeGrafter"/>
</dbReference>
<evidence type="ECO:0000256" key="7">
    <source>
        <dbReference type="ARBA" id="ARBA00023163"/>
    </source>
</evidence>
<evidence type="ECO:0000256" key="9">
    <source>
        <dbReference type="ARBA" id="ARBA00023242"/>
    </source>
</evidence>
<keyword evidence="9 10" id="KW-0539">Nucleus</keyword>
<proteinExistence type="inferred from homology"/>
<dbReference type="PANTHER" id="PTHR24082">
    <property type="entry name" value="NUCLEAR HORMONE RECEPTOR"/>
    <property type="match status" value="1"/>
</dbReference>
<keyword evidence="6 10" id="KW-0238">DNA-binding</keyword>
<dbReference type="InterPro" id="IPR013088">
    <property type="entry name" value="Znf_NHR/GATA"/>
</dbReference>
<evidence type="ECO:0000313" key="13">
    <source>
        <dbReference type="EMBL" id="KAG8578446.1"/>
    </source>
</evidence>
<dbReference type="PRINTS" id="PR00047">
    <property type="entry name" value="STROIDFINGER"/>
</dbReference>
<dbReference type="EMBL" id="WNYA01000004">
    <property type="protein sequence ID" value="KAG8578446.1"/>
    <property type="molecule type" value="Genomic_DNA"/>
</dbReference>
<evidence type="ECO:0000259" key="11">
    <source>
        <dbReference type="PROSITE" id="PS51030"/>
    </source>
</evidence>
<keyword evidence="8 10" id="KW-0675">Receptor</keyword>
<dbReference type="AlphaFoldDB" id="A0AAV7C1D5"/>
<comment type="similarity">
    <text evidence="1">Belongs to the nuclear hormone receptor family. NR1 subfamily.</text>
</comment>
<dbReference type="GO" id="GO:0045944">
    <property type="term" value="P:positive regulation of transcription by RNA polymerase II"/>
    <property type="evidence" value="ECO:0007669"/>
    <property type="project" value="TreeGrafter"/>
</dbReference>
<dbReference type="GO" id="GO:0000978">
    <property type="term" value="F:RNA polymerase II cis-regulatory region sequence-specific DNA binding"/>
    <property type="evidence" value="ECO:0007669"/>
    <property type="project" value="TreeGrafter"/>
</dbReference>
<dbReference type="PRINTS" id="PR00546">
    <property type="entry name" value="THYROIDHORMR"/>
</dbReference>
<evidence type="ECO:0000256" key="1">
    <source>
        <dbReference type="ARBA" id="ARBA00008092"/>
    </source>
</evidence>
<comment type="subcellular location">
    <subcellularLocation>
        <location evidence="10">Nucleus</location>
    </subcellularLocation>
</comment>
<dbReference type="Gene3D" id="1.10.565.10">
    <property type="entry name" value="Retinoid X Receptor"/>
    <property type="match status" value="1"/>
</dbReference>
<evidence type="ECO:0000256" key="4">
    <source>
        <dbReference type="ARBA" id="ARBA00022833"/>
    </source>
</evidence>
<dbReference type="GO" id="GO:0050728">
    <property type="term" value="P:negative regulation of inflammatory response"/>
    <property type="evidence" value="ECO:0007669"/>
    <property type="project" value="TreeGrafter"/>
</dbReference>
<dbReference type="Gene3D" id="3.30.50.10">
    <property type="entry name" value="Erythroid Transcription Factor GATA-1, subunit A"/>
    <property type="match status" value="1"/>
</dbReference>
<keyword evidence="3 10" id="KW-0863">Zinc-finger</keyword>
<evidence type="ECO:0000256" key="8">
    <source>
        <dbReference type="ARBA" id="ARBA00023170"/>
    </source>
</evidence>
<dbReference type="Pfam" id="PF00105">
    <property type="entry name" value="zf-C4"/>
    <property type="match status" value="1"/>
</dbReference>
<reference evidence="13" key="1">
    <citation type="thesis" date="2020" institute="ProQuest LLC" country="789 East Eisenhower Parkway, Ann Arbor, MI, USA">
        <title>Comparative Genomics and Chromosome Evolution.</title>
        <authorList>
            <person name="Mudd A.B."/>
        </authorList>
    </citation>
    <scope>NUCLEOTIDE SEQUENCE</scope>
    <source>
        <strain evidence="13">237g6f4</strain>
        <tissue evidence="13">Blood</tissue>
    </source>
</reference>
<dbReference type="Pfam" id="PF00104">
    <property type="entry name" value="Hormone_recep"/>
    <property type="match status" value="1"/>
</dbReference>
<evidence type="ECO:0000313" key="14">
    <source>
        <dbReference type="Proteomes" id="UP000824782"/>
    </source>
</evidence>
<dbReference type="GO" id="GO:0030154">
    <property type="term" value="P:cell differentiation"/>
    <property type="evidence" value="ECO:0007669"/>
    <property type="project" value="TreeGrafter"/>
</dbReference>
<keyword evidence="5 10" id="KW-0805">Transcription regulation</keyword>
<dbReference type="GO" id="GO:0090575">
    <property type="term" value="C:RNA polymerase II transcription regulator complex"/>
    <property type="evidence" value="ECO:0007669"/>
    <property type="project" value="TreeGrafter"/>
</dbReference>
<dbReference type="SMART" id="SM00399">
    <property type="entry name" value="ZnF_C4"/>
    <property type="match status" value="1"/>
</dbReference>
<dbReference type="SUPFAM" id="SSF57716">
    <property type="entry name" value="Glucocorticoid receptor-like (DNA-binding domain)"/>
    <property type="match status" value="1"/>
</dbReference>